<keyword evidence="2" id="KW-1185">Reference proteome</keyword>
<gene>
    <name evidence="1" type="ORF">TSA66_16955</name>
</gene>
<name>A0A0C1Y4Z7_9BURK</name>
<proteinExistence type="predicted"/>
<accession>A0A0C1Y4Z7</accession>
<sequence length="60" mass="6503">MRGLARRRDLIPVAGRKKGGGAFFPTDPVFTGLMQGMARLRWLPNPVVQAQGGSATRSIH</sequence>
<reference evidence="1 2" key="1">
    <citation type="submission" date="2014-12" db="EMBL/GenBank/DDBJ databases">
        <title>Denitrispirillum autotrophicum gen. nov., sp. nov., Denitrifying, Facultatively Autotrophic Bacteria Isolated from Rice Paddy Soil.</title>
        <authorList>
            <person name="Ishii S."/>
            <person name="Ashida N."/>
            <person name="Ohno H."/>
            <person name="Otsuka S."/>
            <person name="Yokota A."/>
            <person name="Senoo K."/>
        </authorList>
    </citation>
    <scope>NUCLEOTIDE SEQUENCE [LARGE SCALE GENOMIC DNA]</scope>
    <source>
        <strain evidence="1 2">TSA66</strain>
    </source>
</reference>
<dbReference type="Proteomes" id="UP000031572">
    <property type="component" value="Unassembled WGS sequence"/>
</dbReference>
<dbReference type="EMBL" id="JWJG01000028">
    <property type="protein sequence ID" value="KIF82103.1"/>
    <property type="molecule type" value="Genomic_DNA"/>
</dbReference>
<evidence type="ECO:0000313" key="1">
    <source>
        <dbReference type="EMBL" id="KIF82103.1"/>
    </source>
</evidence>
<protein>
    <submittedName>
        <fullName evidence="1">Uncharacterized protein</fullName>
    </submittedName>
</protein>
<comment type="caution">
    <text evidence="1">The sequence shown here is derived from an EMBL/GenBank/DDBJ whole genome shotgun (WGS) entry which is preliminary data.</text>
</comment>
<organism evidence="1 2">
    <name type="scientific">Noviherbaspirillum autotrophicum</name>
    <dbReference type="NCBI Taxonomy" id="709839"/>
    <lineage>
        <taxon>Bacteria</taxon>
        <taxon>Pseudomonadati</taxon>
        <taxon>Pseudomonadota</taxon>
        <taxon>Betaproteobacteria</taxon>
        <taxon>Burkholderiales</taxon>
        <taxon>Oxalobacteraceae</taxon>
        <taxon>Noviherbaspirillum</taxon>
    </lineage>
</organism>
<dbReference type="AlphaFoldDB" id="A0A0C1Y4Z7"/>
<evidence type="ECO:0000313" key="2">
    <source>
        <dbReference type="Proteomes" id="UP000031572"/>
    </source>
</evidence>